<keyword evidence="3" id="KW-1185">Reference proteome</keyword>
<keyword evidence="1" id="KW-0472">Membrane</keyword>
<accession>A0AAV5IVY1</accession>
<keyword evidence="1" id="KW-1133">Transmembrane helix</keyword>
<feature type="transmembrane region" description="Helical" evidence="1">
    <location>
        <begin position="90"/>
        <end position="112"/>
    </location>
</feature>
<dbReference type="Proteomes" id="UP001054252">
    <property type="component" value="Unassembled WGS sequence"/>
</dbReference>
<proteinExistence type="predicted"/>
<protein>
    <submittedName>
        <fullName evidence="2">Uncharacterized protein</fullName>
    </submittedName>
</protein>
<organism evidence="2 3">
    <name type="scientific">Rubroshorea leprosula</name>
    <dbReference type="NCBI Taxonomy" id="152421"/>
    <lineage>
        <taxon>Eukaryota</taxon>
        <taxon>Viridiplantae</taxon>
        <taxon>Streptophyta</taxon>
        <taxon>Embryophyta</taxon>
        <taxon>Tracheophyta</taxon>
        <taxon>Spermatophyta</taxon>
        <taxon>Magnoliopsida</taxon>
        <taxon>eudicotyledons</taxon>
        <taxon>Gunneridae</taxon>
        <taxon>Pentapetalae</taxon>
        <taxon>rosids</taxon>
        <taxon>malvids</taxon>
        <taxon>Malvales</taxon>
        <taxon>Dipterocarpaceae</taxon>
        <taxon>Rubroshorea</taxon>
    </lineage>
</organism>
<keyword evidence="1" id="KW-0812">Transmembrane</keyword>
<dbReference type="AlphaFoldDB" id="A0AAV5IVY1"/>
<gene>
    <name evidence="2" type="ORF">SLEP1_g14850</name>
</gene>
<comment type="caution">
    <text evidence="2">The sequence shown here is derived from an EMBL/GenBank/DDBJ whole genome shotgun (WGS) entry which is preliminary data.</text>
</comment>
<dbReference type="EMBL" id="BPVZ01000018">
    <property type="protein sequence ID" value="GKV02413.1"/>
    <property type="molecule type" value="Genomic_DNA"/>
</dbReference>
<name>A0AAV5IVY1_9ROSI</name>
<evidence type="ECO:0000256" key="1">
    <source>
        <dbReference type="SAM" id="Phobius"/>
    </source>
</evidence>
<evidence type="ECO:0000313" key="3">
    <source>
        <dbReference type="Proteomes" id="UP001054252"/>
    </source>
</evidence>
<sequence>MTGEGEADLFCRWKKKVSREGLRSGRCRRLGSRRQLADGDFACSVSFILRLGFASAQTKGLLSSFVSAQGWKPPTKVAEIGQVKADGGDWLVIVCLFPCSVFFLIFGGFSFAL</sequence>
<evidence type="ECO:0000313" key="2">
    <source>
        <dbReference type="EMBL" id="GKV02413.1"/>
    </source>
</evidence>
<reference evidence="2 3" key="1">
    <citation type="journal article" date="2021" name="Commun. Biol.">
        <title>The genome of Shorea leprosula (Dipterocarpaceae) highlights the ecological relevance of drought in aseasonal tropical rainforests.</title>
        <authorList>
            <person name="Ng K.K.S."/>
            <person name="Kobayashi M.J."/>
            <person name="Fawcett J.A."/>
            <person name="Hatakeyama M."/>
            <person name="Paape T."/>
            <person name="Ng C.H."/>
            <person name="Ang C.C."/>
            <person name="Tnah L.H."/>
            <person name="Lee C.T."/>
            <person name="Nishiyama T."/>
            <person name="Sese J."/>
            <person name="O'Brien M.J."/>
            <person name="Copetti D."/>
            <person name="Mohd Noor M.I."/>
            <person name="Ong R.C."/>
            <person name="Putra M."/>
            <person name="Sireger I.Z."/>
            <person name="Indrioko S."/>
            <person name="Kosugi Y."/>
            <person name="Izuno A."/>
            <person name="Isagi Y."/>
            <person name="Lee S.L."/>
            <person name="Shimizu K.K."/>
        </authorList>
    </citation>
    <scope>NUCLEOTIDE SEQUENCE [LARGE SCALE GENOMIC DNA]</scope>
    <source>
        <strain evidence="2">214</strain>
    </source>
</reference>